<comment type="caution">
    <text evidence="10">The sequence shown here is derived from an EMBL/GenBank/DDBJ whole genome shotgun (WGS) entry which is preliminary data.</text>
</comment>
<evidence type="ECO:0000313" key="11">
    <source>
        <dbReference type="Proteomes" id="UP000706151"/>
    </source>
</evidence>
<dbReference type="GO" id="GO:0004713">
    <property type="term" value="F:protein tyrosine kinase activity"/>
    <property type="evidence" value="ECO:0007669"/>
    <property type="project" value="TreeGrafter"/>
</dbReference>
<comment type="subcellular location">
    <subcellularLocation>
        <location evidence="1">Cell membrane</location>
        <topology evidence="1">Multi-pass membrane protein</topology>
    </subcellularLocation>
</comment>
<dbReference type="EMBL" id="JADJOT010000002">
    <property type="protein sequence ID" value="MBK7953123.1"/>
    <property type="molecule type" value="Genomic_DNA"/>
</dbReference>
<feature type="transmembrane region" description="Helical" evidence="7">
    <location>
        <begin position="491"/>
        <end position="515"/>
    </location>
</feature>
<protein>
    <submittedName>
        <fullName evidence="10">Chain length-determining protein</fullName>
    </submittedName>
</protein>
<keyword evidence="6" id="KW-0175">Coiled coil</keyword>
<evidence type="ECO:0000256" key="5">
    <source>
        <dbReference type="ARBA" id="ARBA00023136"/>
    </source>
</evidence>
<keyword evidence="5 7" id="KW-0472">Membrane</keyword>
<reference evidence="10 11" key="1">
    <citation type="submission" date="2020-10" db="EMBL/GenBank/DDBJ databases">
        <title>Connecting structure to function with the recovery of over 1000 high-quality activated sludge metagenome-assembled genomes encoding full-length rRNA genes using long-read sequencing.</title>
        <authorList>
            <person name="Singleton C.M."/>
            <person name="Petriglieri F."/>
            <person name="Kristensen J.M."/>
            <person name="Kirkegaard R.H."/>
            <person name="Michaelsen T.Y."/>
            <person name="Andersen M.H."/>
            <person name="Karst S.M."/>
            <person name="Dueholm M.S."/>
            <person name="Nielsen P.H."/>
            <person name="Albertsen M."/>
        </authorList>
    </citation>
    <scope>NUCLEOTIDE SEQUENCE [LARGE SCALE GENOMIC DNA]</scope>
    <source>
        <strain evidence="10">Fred_18-Q3-R57-64_BAT3C.720</strain>
    </source>
</reference>
<evidence type="ECO:0000256" key="7">
    <source>
        <dbReference type="SAM" id="Phobius"/>
    </source>
</evidence>
<evidence type="ECO:0000256" key="2">
    <source>
        <dbReference type="ARBA" id="ARBA00022475"/>
    </source>
</evidence>
<dbReference type="Pfam" id="PF02706">
    <property type="entry name" value="Wzz"/>
    <property type="match status" value="1"/>
</dbReference>
<keyword evidence="4 7" id="KW-1133">Transmembrane helix</keyword>
<evidence type="ECO:0000259" key="9">
    <source>
        <dbReference type="Pfam" id="PF13807"/>
    </source>
</evidence>
<keyword evidence="3 7" id="KW-0812">Transmembrane</keyword>
<gene>
    <name evidence="10" type="ORF">IPK02_03570</name>
</gene>
<evidence type="ECO:0000313" key="10">
    <source>
        <dbReference type="EMBL" id="MBK7953123.1"/>
    </source>
</evidence>
<dbReference type="InterPro" id="IPR003856">
    <property type="entry name" value="LPS_length_determ_N"/>
</dbReference>
<keyword evidence="2" id="KW-1003">Cell membrane</keyword>
<evidence type="ECO:0000256" key="4">
    <source>
        <dbReference type="ARBA" id="ARBA00022989"/>
    </source>
</evidence>
<proteinExistence type="predicted"/>
<dbReference type="AlphaFoldDB" id="A0A935T534"/>
<evidence type="ECO:0000259" key="8">
    <source>
        <dbReference type="Pfam" id="PF02706"/>
    </source>
</evidence>
<dbReference type="InterPro" id="IPR014345">
    <property type="entry name" value="XrtA_polysacc_chain"/>
</dbReference>
<evidence type="ECO:0000256" key="6">
    <source>
        <dbReference type="SAM" id="Coils"/>
    </source>
</evidence>
<dbReference type="InterPro" id="IPR032807">
    <property type="entry name" value="GNVR"/>
</dbReference>
<dbReference type="Pfam" id="PF13807">
    <property type="entry name" value="GNVR"/>
    <property type="match status" value="1"/>
</dbReference>
<dbReference type="InterPro" id="IPR050445">
    <property type="entry name" value="Bact_polysacc_biosynth/exp"/>
</dbReference>
<evidence type="ECO:0000256" key="3">
    <source>
        <dbReference type="ARBA" id="ARBA00022692"/>
    </source>
</evidence>
<dbReference type="PANTHER" id="PTHR32309">
    <property type="entry name" value="TYROSINE-PROTEIN KINASE"/>
    <property type="match status" value="1"/>
</dbReference>
<feature type="coiled-coil region" evidence="6">
    <location>
        <begin position="161"/>
        <end position="238"/>
    </location>
</feature>
<dbReference type="PANTHER" id="PTHR32309:SF13">
    <property type="entry name" value="FERRIC ENTEROBACTIN TRANSPORT PROTEIN FEPE"/>
    <property type="match status" value="1"/>
</dbReference>
<evidence type="ECO:0000256" key="1">
    <source>
        <dbReference type="ARBA" id="ARBA00004651"/>
    </source>
</evidence>
<feature type="transmembrane region" description="Helical" evidence="7">
    <location>
        <begin position="20"/>
        <end position="40"/>
    </location>
</feature>
<feature type="transmembrane region" description="Helical" evidence="7">
    <location>
        <begin position="430"/>
        <end position="450"/>
    </location>
</feature>
<dbReference type="GO" id="GO:0005886">
    <property type="term" value="C:plasma membrane"/>
    <property type="evidence" value="ECO:0007669"/>
    <property type="project" value="UniProtKB-SubCell"/>
</dbReference>
<feature type="coiled-coil region" evidence="6">
    <location>
        <begin position="296"/>
        <end position="393"/>
    </location>
</feature>
<feature type="domain" description="Polysaccharide chain length determinant N-terminal" evidence="8">
    <location>
        <begin position="13"/>
        <end position="91"/>
    </location>
</feature>
<name>A0A935T534_9PROT</name>
<dbReference type="Proteomes" id="UP000706151">
    <property type="component" value="Unassembled WGS sequence"/>
</dbReference>
<accession>A0A935T534</accession>
<organism evidence="10 11">
    <name type="scientific">Candidatus Accumulibacter affinis</name>
    <dbReference type="NCBI Taxonomy" id="2954384"/>
    <lineage>
        <taxon>Bacteria</taxon>
        <taxon>Pseudomonadati</taxon>
        <taxon>Pseudomonadota</taxon>
        <taxon>Betaproteobacteria</taxon>
        <taxon>Candidatus Accumulibacter</taxon>
    </lineage>
</organism>
<feature type="domain" description="Tyrosine-protein kinase G-rich" evidence="9">
    <location>
        <begin position="371"/>
        <end position="449"/>
    </location>
</feature>
<dbReference type="NCBIfam" id="TIGR03007">
    <property type="entry name" value="pepcterm_ChnLen"/>
    <property type="match status" value="1"/>
</dbReference>
<sequence length="520" mass="58010">MDELLRQAITALRGMWRRRWLGIIVAWVVGAASVAAVLAIPDKYEASARVFVDTQSILRPLMSGLVTQPNVDQQVMMLSRTLITRPNVEKLIRMADLDLKIQSKADRDALAENLMSALKINNTTRDNIYTITYRDTQPEQAKRVVQSLVSIFVESNLGDARKDTESARKFLDKEIAAYEKKLEEAEARLKEFKLRNLGVQNSDGKDHFSRMAAAGSALEQSRLELREAEQSRDSLRRQLVGEDAPSLLPDASRESIAGVAVPEIDARIDAQQRSLDAMLQRFTDKHPDVVSTRRLIKDLEDQKREEIAARRKAVQANPSSSVSTNPVQQQLKINLSETEATVAALRTRVAEYQSRYDRLKSSVTLMPQIEAEFAQLNRDYEINKRNYEQLVQRRESASMGSEMDNTAGVDFRLIDPPRASPKPVAPNRALFLPLTLLLALAAGVAVTFAASQLRPVFFDARALREACGLPLLGTVSLLPNETTKRNERKDLLRFVAACVTLVGAYGAGLLALFLLSVRNA</sequence>